<dbReference type="CDD" id="cd08175">
    <property type="entry name" value="G1PDH"/>
    <property type="match status" value="1"/>
</dbReference>
<dbReference type="RefSeq" id="WP_013787361.1">
    <property type="nucleotide sequence ID" value="NC_015555.1"/>
</dbReference>
<protein>
    <submittedName>
        <fullName evidence="10">Glycerol-1-phosphate dehydrogenase (NAD(P)(+))</fullName>
        <ecNumber evidence="10">1.1.1.261</ecNumber>
    </submittedName>
</protein>
<keyword evidence="11" id="KW-1185">Reference proteome</keyword>
<dbReference type="HOGENOM" id="CLU_038362_1_0_9"/>
<evidence type="ECO:0000256" key="6">
    <source>
        <dbReference type="ARBA" id="ARBA00023027"/>
    </source>
</evidence>
<proteinExistence type="predicted"/>
<dbReference type="SUPFAM" id="SSF56796">
    <property type="entry name" value="Dehydroquinate synthase-like"/>
    <property type="match status" value="1"/>
</dbReference>
<dbReference type="KEGG" id="txy:Thexy_0559"/>
<keyword evidence="8" id="KW-0594">Phospholipid biosynthesis</keyword>
<dbReference type="STRING" id="858215.Thexy_0559"/>
<evidence type="ECO:0000256" key="4">
    <source>
        <dbReference type="ARBA" id="ARBA00022857"/>
    </source>
</evidence>
<evidence type="ECO:0000256" key="1">
    <source>
        <dbReference type="ARBA" id="ARBA00022490"/>
    </source>
</evidence>
<keyword evidence="4" id="KW-0521">NADP</keyword>
<dbReference type="GO" id="GO:0005829">
    <property type="term" value="C:cytosol"/>
    <property type="evidence" value="ECO:0007669"/>
    <property type="project" value="TreeGrafter"/>
</dbReference>
<dbReference type="PANTHER" id="PTHR43616">
    <property type="entry name" value="GLYCEROL DEHYDROGENASE"/>
    <property type="match status" value="1"/>
</dbReference>
<evidence type="ECO:0000256" key="3">
    <source>
        <dbReference type="ARBA" id="ARBA00022723"/>
    </source>
</evidence>
<dbReference type="PANTHER" id="PTHR43616:SF5">
    <property type="entry name" value="GLYCEROL DEHYDROGENASE 1"/>
    <property type="match status" value="1"/>
</dbReference>
<keyword evidence="1" id="KW-0963">Cytoplasm</keyword>
<dbReference type="Gene3D" id="1.20.1090.10">
    <property type="entry name" value="Dehydroquinate synthase-like - alpha domain"/>
    <property type="match status" value="1"/>
</dbReference>
<dbReference type="Pfam" id="PF13685">
    <property type="entry name" value="Fe-ADH_2"/>
    <property type="match status" value="1"/>
</dbReference>
<keyword evidence="9" id="KW-1208">Phospholipid metabolism</keyword>
<evidence type="ECO:0000256" key="7">
    <source>
        <dbReference type="ARBA" id="ARBA00023098"/>
    </source>
</evidence>
<dbReference type="eggNOG" id="COG0371">
    <property type="taxonomic scope" value="Bacteria"/>
</dbReference>
<dbReference type="AlphaFoldDB" id="F6BHU1"/>
<gene>
    <name evidence="10" type="ordered locus">Thexy_0559</name>
</gene>
<organism evidence="10 11">
    <name type="scientific">Thermoanaerobacterium xylanolyticum (strain ATCC 49914 / DSM 7097 / LX-11)</name>
    <dbReference type="NCBI Taxonomy" id="858215"/>
    <lineage>
        <taxon>Bacteria</taxon>
        <taxon>Bacillati</taxon>
        <taxon>Bacillota</taxon>
        <taxon>Clostridia</taxon>
        <taxon>Thermoanaerobacterales</taxon>
        <taxon>Thermoanaerobacteraceae</taxon>
        <taxon>Thermoanaerobacterium</taxon>
    </lineage>
</organism>
<dbReference type="Proteomes" id="UP000007239">
    <property type="component" value="Chromosome"/>
</dbReference>
<dbReference type="InterPro" id="IPR032837">
    <property type="entry name" value="G1PDH"/>
</dbReference>
<sequence>MNDGTRIKEIEICSGALYDVPNILNKIGINSKVLIVCDKNTYEVAGLTLKNVLEDKKYDVLLCNLNRSGNLVPDEKAVGEVLIHLKDDFEAMIAVGAGTINDVVKFISSRAKIPYGIVATAPSMDGYASSVSPLIVNGFKRTYDATYPIFIIGDTKVLKDAPYDMIASGFGDIIGKFTSLADWYVSSIITGEDYSEEIADDVKKSLYKCVNVSKSLKSKDESAVSKLMEALILSGISMLKFGNSRPASGAEHHLSHFIEMRELSNGEIRHSHGAKVGIMTKIVVKLYNTVFSFDKDDIIKMMKERKSESKEEFEFRINKNFGSLSSEVFDDIGYYYLDENERKMRQERILDNWDMMRKWVSENVPTVEYVDELLNDAGAPNDIVYLDLKYDELKDVLLNAKEVRKRYTILRLAEDINIDKIFDIALKN</sequence>
<evidence type="ECO:0000256" key="2">
    <source>
        <dbReference type="ARBA" id="ARBA00022516"/>
    </source>
</evidence>
<evidence type="ECO:0000256" key="9">
    <source>
        <dbReference type="ARBA" id="ARBA00023264"/>
    </source>
</evidence>
<keyword evidence="3" id="KW-0479">Metal-binding</keyword>
<dbReference type="Gene3D" id="3.40.50.1970">
    <property type="match status" value="1"/>
</dbReference>
<evidence type="ECO:0000313" key="10">
    <source>
        <dbReference type="EMBL" id="AEF16610.1"/>
    </source>
</evidence>
<evidence type="ECO:0000313" key="11">
    <source>
        <dbReference type="Proteomes" id="UP000007239"/>
    </source>
</evidence>
<name>F6BHU1_THEXL</name>
<dbReference type="EMBL" id="CP002739">
    <property type="protein sequence ID" value="AEF16610.1"/>
    <property type="molecule type" value="Genomic_DNA"/>
</dbReference>
<dbReference type="EC" id="1.1.1.261" evidence="10"/>
<evidence type="ECO:0000256" key="5">
    <source>
        <dbReference type="ARBA" id="ARBA00023002"/>
    </source>
</evidence>
<dbReference type="GO" id="GO:0008654">
    <property type="term" value="P:phospholipid biosynthetic process"/>
    <property type="evidence" value="ECO:0007669"/>
    <property type="project" value="UniProtKB-KW"/>
</dbReference>
<keyword evidence="2" id="KW-0444">Lipid biosynthesis</keyword>
<reference evidence="10" key="1">
    <citation type="submission" date="2011-05" db="EMBL/GenBank/DDBJ databases">
        <title>Complete sequence of Thermoanaerobacterium xylanolyticum LX-11.</title>
        <authorList>
            <consortium name="US DOE Joint Genome Institute"/>
            <person name="Lucas S."/>
            <person name="Han J."/>
            <person name="Lapidus A."/>
            <person name="Cheng J.-F."/>
            <person name="Goodwin L."/>
            <person name="Pitluck S."/>
            <person name="Peters L."/>
            <person name="Mikhailova N."/>
            <person name="Lu M."/>
            <person name="Han C."/>
            <person name="Tapia R."/>
            <person name="Land M."/>
            <person name="Hauser L."/>
            <person name="Kyrpides N."/>
            <person name="Ivanova N."/>
            <person name="Pagani I."/>
            <person name="Hemme C."/>
            <person name="Woyke T."/>
        </authorList>
    </citation>
    <scope>NUCLEOTIDE SEQUENCE</scope>
    <source>
        <strain evidence="10">LX-11</strain>
    </source>
</reference>
<keyword evidence="7" id="KW-0443">Lipid metabolism</keyword>
<accession>F6BHU1</accession>
<dbReference type="GO" id="GO:0046872">
    <property type="term" value="F:metal ion binding"/>
    <property type="evidence" value="ECO:0007669"/>
    <property type="project" value="UniProtKB-KW"/>
</dbReference>
<keyword evidence="5 10" id="KW-0560">Oxidoreductase</keyword>
<keyword evidence="6" id="KW-0520">NAD</keyword>
<dbReference type="InterPro" id="IPR016205">
    <property type="entry name" value="Glycerol_DH"/>
</dbReference>
<dbReference type="GO" id="GO:0050492">
    <property type="term" value="F:glycerol-1-phosphate dehydrogenase [NAD(P)+] activity"/>
    <property type="evidence" value="ECO:0007669"/>
    <property type="project" value="UniProtKB-EC"/>
</dbReference>
<evidence type="ECO:0000256" key="8">
    <source>
        <dbReference type="ARBA" id="ARBA00023209"/>
    </source>
</evidence>